<dbReference type="RefSeq" id="WP_167048240.1">
    <property type="nucleotide sequence ID" value="NZ_JAAOZB010000002.1"/>
</dbReference>
<evidence type="ECO:0000256" key="1">
    <source>
        <dbReference type="SAM" id="Phobius"/>
    </source>
</evidence>
<feature type="transmembrane region" description="Helical" evidence="1">
    <location>
        <begin position="79"/>
        <end position="98"/>
    </location>
</feature>
<evidence type="ECO:0000313" key="3">
    <source>
        <dbReference type="Proteomes" id="UP000526083"/>
    </source>
</evidence>
<keyword evidence="3" id="KW-1185">Reference proteome</keyword>
<evidence type="ECO:0000313" key="2">
    <source>
        <dbReference type="EMBL" id="MBA8815419.1"/>
    </source>
</evidence>
<sequence length="144" mass="15496">MSEPTPPSRPVVITIAVVLVYLSGLTNTGLGILILLSRYQVPKDEVLLVSLLGAGVILFGLLTVAVASSLSRGSGLSRLLVTIYLGVQIALHVTTIVTTDGWDWYATVQVLLEAFVVAVVWLPQASRYFRPMSKAHLPDAVIQQ</sequence>
<feature type="transmembrane region" description="Helical" evidence="1">
    <location>
        <begin position="47"/>
        <end position="67"/>
    </location>
</feature>
<reference evidence="2 3" key="1">
    <citation type="submission" date="2020-07" db="EMBL/GenBank/DDBJ databases">
        <title>Sequencing the genomes of 1000 actinobacteria strains.</title>
        <authorList>
            <person name="Klenk H.-P."/>
        </authorList>
    </citation>
    <scope>NUCLEOTIDE SEQUENCE [LARGE SCALE GENOMIC DNA]</scope>
    <source>
        <strain evidence="2 3">DSM 27576</strain>
    </source>
</reference>
<keyword evidence="1" id="KW-0812">Transmembrane</keyword>
<keyword evidence="1" id="KW-0472">Membrane</keyword>
<keyword evidence="1" id="KW-1133">Transmembrane helix</keyword>
<dbReference type="EMBL" id="JACGWY010000001">
    <property type="protein sequence ID" value="MBA8815419.1"/>
    <property type="molecule type" value="Genomic_DNA"/>
</dbReference>
<name>A0A7W3JMF6_9MICO</name>
<accession>A0A7W3JMF6</accession>
<feature type="transmembrane region" description="Helical" evidence="1">
    <location>
        <begin position="104"/>
        <end position="122"/>
    </location>
</feature>
<organism evidence="2 3">
    <name type="scientific">Microbacterium halimionae</name>
    <dbReference type="NCBI Taxonomy" id="1526413"/>
    <lineage>
        <taxon>Bacteria</taxon>
        <taxon>Bacillati</taxon>
        <taxon>Actinomycetota</taxon>
        <taxon>Actinomycetes</taxon>
        <taxon>Micrococcales</taxon>
        <taxon>Microbacteriaceae</taxon>
        <taxon>Microbacterium</taxon>
    </lineage>
</organism>
<proteinExistence type="predicted"/>
<protein>
    <submittedName>
        <fullName evidence="2">Uncharacterized protein</fullName>
    </submittedName>
</protein>
<dbReference type="AlphaFoldDB" id="A0A7W3JMF6"/>
<comment type="caution">
    <text evidence="2">The sequence shown here is derived from an EMBL/GenBank/DDBJ whole genome shotgun (WGS) entry which is preliminary data.</text>
</comment>
<feature type="transmembrane region" description="Helical" evidence="1">
    <location>
        <begin position="12"/>
        <end position="35"/>
    </location>
</feature>
<dbReference type="Proteomes" id="UP000526083">
    <property type="component" value="Unassembled WGS sequence"/>
</dbReference>
<gene>
    <name evidence="2" type="ORF">FHX48_000471</name>
</gene>